<dbReference type="InterPro" id="IPR036457">
    <property type="entry name" value="PPM-type-like_dom_sf"/>
</dbReference>
<dbReference type="SMART" id="SM00332">
    <property type="entry name" value="PP2Cc"/>
    <property type="match status" value="1"/>
</dbReference>
<keyword evidence="3" id="KW-1185">Reference proteome</keyword>
<dbReference type="Proteomes" id="UP000326837">
    <property type="component" value="Chromosome"/>
</dbReference>
<organism evidence="2 3">
    <name type="scientific">Lacipirellula parvula</name>
    <dbReference type="NCBI Taxonomy" id="2650471"/>
    <lineage>
        <taxon>Bacteria</taxon>
        <taxon>Pseudomonadati</taxon>
        <taxon>Planctomycetota</taxon>
        <taxon>Planctomycetia</taxon>
        <taxon>Pirellulales</taxon>
        <taxon>Lacipirellulaceae</taxon>
        <taxon>Lacipirellula</taxon>
    </lineage>
</organism>
<feature type="domain" description="PPM-type phosphatase" evidence="1">
    <location>
        <begin position="44"/>
        <end position="286"/>
    </location>
</feature>
<dbReference type="SUPFAM" id="SSF81606">
    <property type="entry name" value="PP2C-like"/>
    <property type="match status" value="1"/>
</dbReference>
<proteinExistence type="predicted"/>
<dbReference type="PROSITE" id="PS51746">
    <property type="entry name" value="PPM_2"/>
    <property type="match status" value="1"/>
</dbReference>
<dbReference type="InterPro" id="IPR001932">
    <property type="entry name" value="PPM-type_phosphatase-like_dom"/>
</dbReference>
<reference evidence="3" key="1">
    <citation type="submission" date="2019-10" db="EMBL/GenBank/DDBJ databases">
        <title>Lacipirellula parvula gen. nov., sp. nov., representing a lineage of planctomycetes widespread in freshwater anoxic habitats, and description of the family Lacipirellulaceae.</title>
        <authorList>
            <person name="Dedysh S.N."/>
            <person name="Kulichevskaya I.S."/>
            <person name="Beletsky A.V."/>
            <person name="Rakitin A.L."/>
            <person name="Mardanov A.V."/>
            <person name="Ivanova A.A."/>
            <person name="Saltykova V.X."/>
            <person name="Rijpstra W.I.C."/>
            <person name="Sinninghe Damste J.S."/>
            <person name="Ravin N.V."/>
        </authorList>
    </citation>
    <scope>NUCLEOTIDE SEQUENCE [LARGE SCALE GENOMIC DNA]</scope>
    <source>
        <strain evidence="3">PX69</strain>
    </source>
</reference>
<evidence type="ECO:0000313" key="2">
    <source>
        <dbReference type="EMBL" id="BBO31411.1"/>
    </source>
</evidence>
<sequence>MRQRCGAFTQATTMDCQQLTTPESRVYLNVDMLEPEVFELAGGSVAVLSARKPEKATANEDAAAVVATGEGSAVLIVADGCGGMANGEQAARIAIDCLTNHIATAAAAGESLRTAILDGVEDANRQIIELKNGAGATLAVVQLENGEARPYHIGDAQIVMVGGRGKVKLLTTSHSPVGYAMEAGMLGEQEALDHEERHLVSNYLGSEAMHVEVGSVRTMSTHDGLLVASDGVLDNLKMDEITGFLKNGSAATAASKIAGVAMQRMQASLEGQPHKPDDLTLIVFSQRGKRRAK</sequence>
<dbReference type="SMART" id="SM00331">
    <property type="entry name" value="PP2C_SIG"/>
    <property type="match status" value="1"/>
</dbReference>
<evidence type="ECO:0000259" key="1">
    <source>
        <dbReference type="PROSITE" id="PS51746"/>
    </source>
</evidence>
<evidence type="ECO:0000313" key="3">
    <source>
        <dbReference type="Proteomes" id="UP000326837"/>
    </source>
</evidence>
<name>A0A5K7X9G1_9BACT</name>
<protein>
    <recommendedName>
        <fullName evidence="1">PPM-type phosphatase domain-containing protein</fullName>
    </recommendedName>
</protein>
<dbReference type="AlphaFoldDB" id="A0A5K7X9G1"/>
<gene>
    <name evidence="2" type="ORF">PLANPX_1023</name>
</gene>
<accession>A0A5K7X9G1</accession>
<dbReference type="EMBL" id="AP021861">
    <property type="protein sequence ID" value="BBO31411.1"/>
    <property type="molecule type" value="Genomic_DNA"/>
</dbReference>
<dbReference type="Gene3D" id="3.60.40.10">
    <property type="entry name" value="PPM-type phosphatase domain"/>
    <property type="match status" value="1"/>
</dbReference>
<dbReference type="Pfam" id="PF13672">
    <property type="entry name" value="PP2C_2"/>
    <property type="match status" value="1"/>
</dbReference>
<dbReference type="KEGG" id="lpav:PLANPX_1023"/>